<dbReference type="PROSITE" id="PS50005">
    <property type="entry name" value="TPR"/>
    <property type="match status" value="2"/>
</dbReference>
<feature type="compositionally biased region" description="Basic residues" evidence="4">
    <location>
        <begin position="1"/>
        <end position="11"/>
    </location>
</feature>
<dbReference type="PROSITE" id="PS51745">
    <property type="entry name" value="PB1"/>
    <property type="match status" value="1"/>
</dbReference>
<dbReference type="Pfam" id="PF00564">
    <property type="entry name" value="PB1"/>
    <property type="match status" value="1"/>
</dbReference>
<dbReference type="SUPFAM" id="SSF54277">
    <property type="entry name" value="CAD &amp; PB1 domains"/>
    <property type="match status" value="1"/>
</dbReference>
<dbReference type="InterPro" id="IPR019734">
    <property type="entry name" value="TPR_rpt"/>
</dbReference>
<dbReference type="PANTHER" id="PTHR46183:SF4">
    <property type="entry name" value="PROTEIN PHOX4"/>
    <property type="match status" value="1"/>
</dbReference>
<dbReference type="Gene3D" id="1.25.40.10">
    <property type="entry name" value="Tetratricopeptide repeat domain"/>
    <property type="match status" value="1"/>
</dbReference>
<feature type="compositionally biased region" description="Basic and acidic residues" evidence="4">
    <location>
        <begin position="341"/>
        <end position="350"/>
    </location>
</feature>
<dbReference type="SUPFAM" id="SSF48452">
    <property type="entry name" value="TPR-like"/>
    <property type="match status" value="1"/>
</dbReference>
<evidence type="ECO:0000313" key="6">
    <source>
        <dbReference type="EMBL" id="ERN20333.1"/>
    </source>
</evidence>
<protein>
    <recommendedName>
        <fullName evidence="5">PB1 domain-containing protein</fullName>
    </recommendedName>
</protein>
<dbReference type="Gramene" id="ERN20333">
    <property type="protein sequence ID" value="ERN20333"/>
    <property type="gene ID" value="AMTR_s00066p00193760"/>
</dbReference>
<dbReference type="SMART" id="SM00028">
    <property type="entry name" value="TPR"/>
    <property type="match status" value="3"/>
</dbReference>
<feature type="region of interest" description="Disordered" evidence="4">
    <location>
        <begin position="1"/>
        <end position="28"/>
    </location>
</feature>
<accession>U5DIC5</accession>
<proteinExistence type="predicted"/>
<feature type="repeat" description="TPR" evidence="3">
    <location>
        <begin position="45"/>
        <end position="78"/>
    </location>
</feature>
<dbReference type="OMA" id="KANHRST"/>
<keyword evidence="7" id="KW-1185">Reference proteome</keyword>
<feature type="compositionally biased region" description="Polar residues" evidence="4">
    <location>
        <begin position="12"/>
        <end position="23"/>
    </location>
</feature>
<dbReference type="OrthoDB" id="2942533at2759"/>
<evidence type="ECO:0000259" key="5">
    <source>
        <dbReference type="PROSITE" id="PS51745"/>
    </source>
</evidence>
<keyword evidence="1" id="KW-0677">Repeat</keyword>
<dbReference type="CDD" id="cd05992">
    <property type="entry name" value="PB1"/>
    <property type="match status" value="1"/>
</dbReference>
<feature type="repeat" description="TPR" evidence="3">
    <location>
        <begin position="119"/>
        <end position="152"/>
    </location>
</feature>
<sequence length="696" mass="79444">MGKPSGKKKNHSQSNSGNASMKQNKAGDLNSKTIDVDMTVFILRSQELKEEGNKFFQKREYFEARSKYEHALKLLPKGHIDCAYLHSNIAACFMQMNPSEYQKAINECCMALEVSPKYTKALLKRAKCYEALTKLDLALRDVNTVLSLEPKNLTALEIAERLKQALEKKGFAPDNISAENVVEPVSQQTQVKISKENVIEPVTQQPQVKGSKEKSRKKKISKTEDKIIVEEKDKAIVEENVKVEPTKAVKLVLGEDIRWGQLPVNCNIRQLREIVRNRFPCSKAVLIKYRDVEGDLVTITTTEELRWAEESADSQGSLRLYIFDVGPDQEPLFEDVNNETDSQKPKEGPRENGVLASDKAPHIDDWIVQFARLFKSHVGFDSEAYLDLHEIGMKLYSEAMEDTVTSEEAQGLFEIAAEKFQEMAALALFNWGNVHMSRAKRRVSYGENVPRELVLSQIKNGYEWAQREYNQAGEKYEEALRIKPDFYEGFLALGQQQFEQAKLGWDFVLGSHVDLETWPSSEVLQLFNNAEDNMERGTNMWEEMEDKRLNDLKIKGKTETQKTGENGVTKELSPDEAAELAANMRSQINLLWGTMLYERSVIEFKLGLQVWDECLEAAVEKFKHAGASPIDIAVMIKNHPSNSTALEGLNFKIDEIVQAWNEMYDAKRWLKGVPSFRLEPLFRRRVPKLHHVLEDV</sequence>
<dbReference type="Proteomes" id="UP000017836">
    <property type="component" value="Unassembled WGS sequence"/>
</dbReference>
<feature type="region of interest" description="Disordered" evidence="4">
    <location>
        <begin position="332"/>
        <end position="355"/>
    </location>
</feature>
<evidence type="ECO:0000256" key="3">
    <source>
        <dbReference type="PROSITE-ProRule" id="PRU00339"/>
    </source>
</evidence>
<dbReference type="InterPro" id="IPR011990">
    <property type="entry name" value="TPR-like_helical_dom_sf"/>
</dbReference>
<dbReference type="EMBL" id="KI392060">
    <property type="protein sequence ID" value="ERN20333.1"/>
    <property type="molecule type" value="Genomic_DNA"/>
</dbReference>
<dbReference type="InterPro" id="IPR000270">
    <property type="entry name" value="PB1_dom"/>
</dbReference>
<evidence type="ECO:0000313" key="7">
    <source>
        <dbReference type="Proteomes" id="UP000017836"/>
    </source>
</evidence>
<dbReference type="KEGG" id="atr:18448743"/>
<dbReference type="STRING" id="13333.U5DIC5"/>
<evidence type="ECO:0000256" key="4">
    <source>
        <dbReference type="SAM" id="MobiDB-lite"/>
    </source>
</evidence>
<evidence type="ECO:0000256" key="2">
    <source>
        <dbReference type="ARBA" id="ARBA00022803"/>
    </source>
</evidence>
<dbReference type="InterPro" id="IPR044517">
    <property type="entry name" value="PHOX1-4"/>
</dbReference>
<dbReference type="SMART" id="SM00666">
    <property type="entry name" value="PB1"/>
    <property type="match status" value="1"/>
</dbReference>
<dbReference type="HOGENOM" id="CLU_014258_0_0_1"/>
<organism evidence="6 7">
    <name type="scientific">Amborella trichopoda</name>
    <dbReference type="NCBI Taxonomy" id="13333"/>
    <lineage>
        <taxon>Eukaryota</taxon>
        <taxon>Viridiplantae</taxon>
        <taxon>Streptophyta</taxon>
        <taxon>Embryophyta</taxon>
        <taxon>Tracheophyta</taxon>
        <taxon>Spermatophyta</taxon>
        <taxon>Magnoliopsida</taxon>
        <taxon>Amborellales</taxon>
        <taxon>Amborellaceae</taxon>
        <taxon>Amborella</taxon>
    </lineage>
</organism>
<evidence type="ECO:0000256" key="1">
    <source>
        <dbReference type="ARBA" id="ARBA00022737"/>
    </source>
</evidence>
<dbReference type="eggNOG" id="KOG4151">
    <property type="taxonomic scope" value="Eukaryota"/>
</dbReference>
<dbReference type="PANTHER" id="PTHR46183">
    <property type="entry name" value="PROTEIN CLMP1"/>
    <property type="match status" value="1"/>
</dbReference>
<dbReference type="AlphaFoldDB" id="U5DIC5"/>
<gene>
    <name evidence="6" type="ORF">AMTR_s00066p00193760</name>
</gene>
<dbReference type="Gene3D" id="3.10.20.90">
    <property type="entry name" value="Phosphatidylinositol 3-kinase Catalytic Subunit, Chain A, domain 1"/>
    <property type="match status" value="1"/>
</dbReference>
<name>U5DIC5_AMBTC</name>
<feature type="domain" description="PB1" evidence="5">
    <location>
        <begin position="246"/>
        <end position="325"/>
    </location>
</feature>
<keyword evidence="2 3" id="KW-0802">TPR repeat</keyword>
<reference evidence="7" key="1">
    <citation type="journal article" date="2013" name="Science">
        <title>The Amborella genome and the evolution of flowering plants.</title>
        <authorList>
            <consortium name="Amborella Genome Project"/>
        </authorList>
    </citation>
    <scope>NUCLEOTIDE SEQUENCE [LARGE SCALE GENOMIC DNA]</scope>
</reference>
<dbReference type="InterPro" id="IPR053793">
    <property type="entry name" value="PB1-like"/>
</dbReference>